<keyword evidence="1" id="KW-1133">Transmembrane helix</keyword>
<dbReference type="Gramene" id="VVA40255">
    <property type="protein sequence ID" value="VVA40255"/>
    <property type="gene ID" value="Prudul26B017948"/>
</dbReference>
<dbReference type="EMBL" id="CABIKO010000944">
    <property type="protein sequence ID" value="VVA40255.1"/>
    <property type="molecule type" value="Genomic_DNA"/>
</dbReference>
<dbReference type="PANTHER" id="PTHR34115:SF5">
    <property type="entry name" value="PROTEIN, PUTATIVE-RELATED"/>
    <property type="match status" value="1"/>
</dbReference>
<organism evidence="3 4">
    <name type="scientific">Prunus dulcis</name>
    <name type="common">Almond</name>
    <name type="synonym">Amygdalus dulcis</name>
    <dbReference type="NCBI Taxonomy" id="3755"/>
    <lineage>
        <taxon>Eukaryota</taxon>
        <taxon>Viridiplantae</taxon>
        <taxon>Streptophyta</taxon>
        <taxon>Embryophyta</taxon>
        <taxon>Tracheophyta</taxon>
        <taxon>Spermatophyta</taxon>
        <taxon>Magnoliopsida</taxon>
        <taxon>eudicotyledons</taxon>
        <taxon>Gunneridae</taxon>
        <taxon>Pentapetalae</taxon>
        <taxon>rosids</taxon>
        <taxon>fabids</taxon>
        <taxon>Rosales</taxon>
        <taxon>Rosaceae</taxon>
        <taxon>Amygdaloideae</taxon>
        <taxon>Amygdaleae</taxon>
        <taxon>Prunus</taxon>
    </lineage>
</organism>
<evidence type="ECO:0000313" key="4">
    <source>
        <dbReference type="Proteomes" id="UP000327085"/>
    </source>
</evidence>
<feature type="transmembrane region" description="Helical" evidence="1">
    <location>
        <begin position="123"/>
        <end position="143"/>
    </location>
</feature>
<keyword evidence="5" id="KW-1185">Reference proteome</keyword>
<reference evidence="3" key="1">
    <citation type="submission" date="2019-07" db="EMBL/GenBank/DDBJ databases">
        <authorList>
            <person name="Alioto T."/>
            <person name="Alioto T."/>
            <person name="Gomez Garrido J."/>
        </authorList>
    </citation>
    <scope>NUCLEOTIDE SEQUENCE [LARGE SCALE GENOMIC DNA]</scope>
</reference>
<name>A0A5E4GK39_PRUDU</name>
<dbReference type="InParanoid" id="A0A5E4GK39"/>
<dbReference type="PANTHER" id="PTHR34115">
    <property type="entry name" value="PROTEIN, PUTATIVE-RELATED"/>
    <property type="match status" value="1"/>
</dbReference>
<protein>
    <submittedName>
        <fullName evidence="3">PREDICTED: PRUPE_2G142700</fullName>
    </submittedName>
</protein>
<sequence>MNPHSSNTPNVCLHYYFITNQQLFINFAAQQQTLLQASTTSSRHHGKKNNILAFTIPTILTLVQLRYTEEDLFKTHPIIMMVVLSSVLSYCLAFSLLGLLRLFLKLAIISSDEFDSYEYIYKWCQIIMMLFGSLSVASLFWLLLFSRSSSCPPLFYLTLCFLFLLPLLLLGLASKLLLAVTKFLSPAFLQGQNRVKRTSPLLPVSSAQ</sequence>
<feature type="transmembrane region" description="Helical" evidence="1">
    <location>
        <begin position="155"/>
        <end position="178"/>
    </location>
</feature>
<dbReference type="InterPro" id="IPR053258">
    <property type="entry name" value="Ca-permeable_cation_channel"/>
</dbReference>
<keyword evidence="1" id="KW-0812">Transmembrane</keyword>
<proteinExistence type="predicted"/>
<feature type="transmembrane region" description="Helical" evidence="1">
    <location>
        <begin position="79"/>
        <end position="103"/>
    </location>
</feature>
<evidence type="ECO:0000256" key="1">
    <source>
        <dbReference type="SAM" id="Phobius"/>
    </source>
</evidence>
<evidence type="ECO:0000313" key="2">
    <source>
        <dbReference type="EMBL" id="KAI5345239.1"/>
    </source>
</evidence>
<dbReference type="Proteomes" id="UP001054821">
    <property type="component" value="Chromosome 2"/>
</dbReference>
<gene>
    <name evidence="3" type="ORF">ALMOND_2B017948</name>
    <name evidence="2" type="ORF">L3X38_013116</name>
</gene>
<evidence type="ECO:0000313" key="3">
    <source>
        <dbReference type="EMBL" id="VVA40255.1"/>
    </source>
</evidence>
<reference evidence="2 5" key="3">
    <citation type="journal article" date="2022" name="G3 (Bethesda)">
        <title>Whole-genome sequence and methylome profiling of the almond [Prunus dulcis (Mill.) D.A. Webb] cultivar 'Nonpareil'.</title>
        <authorList>
            <person name="D'Amico-Willman K.M."/>
            <person name="Ouma W.Z."/>
            <person name="Meulia T."/>
            <person name="Sideli G.M."/>
            <person name="Gradziel T.M."/>
            <person name="Fresnedo-Ramirez J."/>
        </authorList>
    </citation>
    <scope>NUCLEOTIDE SEQUENCE [LARGE SCALE GENOMIC DNA]</scope>
    <source>
        <strain evidence="2">Clone GOH B32 T37-40</strain>
    </source>
</reference>
<dbReference type="Proteomes" id="UP000327085">
    <property type="component" value="Unassembled WGS sequence"/>
</dbReference>
<dbReference type="AlphaFoldDB" id="A0A5E4GK39"/>
<dbReference type="EMBL" id="JAJFAZ020000002">
    <property type="protein sequence ID" value="KAI5345239.1"/>
    <property type="molecule type" value="Genomic_DNA"/>
</dbReference>
<keyword evidence="1" id="KW-0472">Membrane</keyword>
<evidence type="ECO:0000313" key="5">
    <source>
        <dbReference type="Proteomes" id="UP001054821"/>
    </source>
</evidence>
<feature type="transmembrane region" description="Helical" evidence="1">
    <location>
        <begin position="51"/>
        <end position="67"/>
    </location>
</feature>
<accession>A0A5E4GK39</accession>
<reference evidence="4" key="2">
    <citation type="journal article" date="2020" name="Plant J.">
        <title>Transposons played a major role in the diversification between the closely related almond and peach genomes: results from the almond genome sequence.</title>
        <authorList>
            <person name="Alioto T."/>
            <person name="Alexiou K.G."/>
            <person name="Bardil A."/>
            <person name="Barteri F."/>
            <person name="Castanera R."/>
            <person name="Cruz F."/>
            <person name="Dhingra A."/>
            <person name="Duval H."/>
            <person name="Fernandez I Marti A."/>
            <person name="Frias L."/>
            <person name="Galan B."/>
            <person name="Garcia J.L."/>
            <person name="Howad W."/>
            <person name="Gomez-Garrido J."/>
            <person name="Gut M."/>
            <person name="Julca I."/>
            <person name="Morata J."/>
            <person name="Puigdomenech P."/>
            <person name="Ribeca P."/>
            <person name="Rubio Cabetas M.J."/>
            <person name="Vlasova A."/>
            <person name="Wirthensohn M."/>
            <person name="Garcia-Mas J."/>
            <person name="Gabaldon T."/>
            <person name="Casacuberta J.M."/>
            <person name="Arus P."/>
        </authorList>
    </citation>
    <scope>NUCLEOTIDE SEQUENCE [LARGE SCALE GENOMIC DNA]</scope>
    <source>
        <strain evidence="4">cv. Texas</strain>
    </source>
</reference>